<evidence type="ECO:0000313" key="5">
    <source>
        <dbReference type="Proteomes" id="UP000886520"/>
    </source>
</evidence>
<gene>
    <name evidence="4" type="ORF">GOP47_0025291</name>
</gene>
<proteinExistence type="inferred from homology"/>
<accession>A0A9D4Z3G6</accession>
<feature type="region of interest" description="Disordered" evidence="2">
    <location>
        <begin position="18"/>
        <end position="46"/>
    </location>
</feature>
<protein>
    <recommendedName>
        <fullName evidence="3">Remorin C-terminal domain-containing protein</fullName>
    </recommendedName>
</protein>
<comment type="caution">
    <text evidence="4">The sequence shown here is derived from an EMBL/GenBank/DDBJ whole genome shotgun (WGS) entry which is preliminary data.</text>
</comment>
<feature type="domain" description="Remorin C-terminal" evidence="3">
    <location>
        <begin position="92"/>
        <end position="153"/>
    </location>
</feature>
<dbReference type="InterPro" id="IPR005516">
    <property type="entry name" value="Remorin_C"/>
</dbReference>
<reference evidence="4" key="1">
    <citation type="submission" date="2021-01" db="EMBL/GenBank/DDBJ databases">
        <title>Adiantum capillus-veneris genome.</title>
        <authorList>
            <person name="Fang Y."/>
            <person name="Liao Q."/>
        </authorList>
    </citation>
    <scope>NUCLEOTIDE SEQUENCE</scope>
    <source>
        <strain evidence="4">H3</strain>
        <tissue evidence="4">Leaf</tissue>
    </source>
</reference>
<keyword evidence="5" id="KW-1185">Reference proteome</keyword>
<evidence type="ECO:0000256" key="2">
    <source>
        <dbReference type="SAM" id="MobiDB-lite"/>
    </source>
</evidence>
<name>A0A9D4Z3G6_ADICA</name>
<dbReference type="Pfam" id="PF03763">
    <property type="entry name" value="Remorin_C"/>
    <property type="match status" value="1"/>
</dbReference>
<evidence type="ECO:0000313" key="4">
    <source>
        <dbReference type="EMBL" id="KAI5058972.1"/>
    </source>
</evidence>
<dbReference type="Proteomes" id="UP000886520">
    <property type="component" value="Chromosome 25"/>
</dbReference>
<dbReference type="OrthoDB" id="684343at2759"/>
<comment type="similarity">
    <text evidence="1">Belongs to the remorin family.</text>
</comment>
<evidence type="ECO:0000259" key="3">
    <source>
        <dbReference type="Pfam" id="PF03763"/>
    </source>
</evidence>
<feature type="compositionally biased region" description="Polar residues" evidence="2">
    <location>
        <begin position="34"/>
        <end position="46"/>
    </location>
</feature>
<evidence type="ECO:0000256" key="1">
    <source>
        <dbReference type="ARBA" id="ARBA00005711"/>
    </source>
</evidence>
<dbReference type="EMBL" id="JABFUD020000025">
    <property type="protein sequence ID" value="KAI5058972.1"/>
    <property type="molecule type" value="Genomic_DNA"/>
</dbReference>
<sequence>MAGERIVDYFNKIEKKASGVQPSRGLPEEEVTSELDSPRSQLTGSGMHTALDTARKVQLLSFGEDSPRNASISGSSLNRDLVMAKLNKAKILSLIKAWEEGMKKKSENSYNKKVAKISAWEVAKKARAEATLKSSEERIEKERASFIERTKNKRLVRNAGHLELDLEVKWCPSFIHYGDLVVSLSIP</sequence>
<dbReference type="PANTHER" id="PTHR31775:SF5">
    <property type="entry name" value="REMORIN 1.4"/>
    <property type="match status" value="1"/>
</dbReference>
<dbReference type="AlphaFoldDB" id="A0A9D4Z3G6"/>
<organism evidence="4 5">
    <name type="scientific">Adiantum capillus-veneris</name>
    <name type="common">Maidenhair fern</name>
    <dbReference type="NCBI Taxonomy" id="13818"/>
    <lineage>
        <taxon>Eukaryota</taxon>
        <taxon>Viridiplantae</taxon>
        <taxon>Streptophyta</taxon>
        <taxon>Embryophyta</taxon>
        <taxon>Tracheophyta</taxon>
        <taxon>Polypodiopsida</taxon>
        <taxon>Polypodiidae</taxon>
        <taxon>Polypodiales</taxon>
        <taxon>Pteridineae</taxon>
        <taxon>Pteridaceae</taxon>
        <taxon>Vittarioideae</taxon>
        <taxon>Adiantum</taxon>
    </lineage>
</organism>
<dbReference type="PANTHER" id="PTHR31775">
    <property type="entry name" value="OS02G0117200 PROTEIN"/>
    <property type="match status" value="1"/>
</dbReference>